<dbReference type="InterPro" id="IPR008753">
    <property type="entry name" value="Peptidase_M13_N"/>
</dbReference>
<dbReference type="GO" id="GO:0006508">
    <property type="term" value="P:proteolysis"/>
    <property type="evidence" value="ECO:0007669"/>
    <property type="project" value="InterPro"/>
</dbReference>
<organism evidence="2 3">
    <name type="scientific">Oesophagostomum dentatum</name>
    <name type="common">Nodular worm</name>
    <dbReference type="NCBI Taxonomy" id="61180"/>
    <lineage>
        <taxon>Eukaryota</taxon>
        <taxon>Metazoa</taxon>
        <taxon>Ecdysozoa</taxon>
        <taxon>Nematoda</taxon>
        <taxon>Chromadorea</taxon>
        <taxon>Rhabditida</taxon>
        <taxon>Rhabditina</taxon>
        <taxon>Rhabditomorpha</taxon>
        <taxon>Strongyloidea</taxon>
        <taxon>Strongylidae</taxon>
        <taxon>Oesophagostomum</taxon>
    </lineage>
</organism>
<keyword evidence="3" id="KW-1185">Reference proteome</keyword>
<reference evidence="2 3" key="1">
    <citation type="submission" date="2014-03" db="EMBL/GenBank/DDBJ databases">
        <title>Draft genome of the hookworm Oesophagostomum dentatum.</title>
        <authorList>
            <person name="Mitreva M."/>
        </authorList>
    </citation>
    <scope>NUCLEOTIDE SEQUENCE [LARGE SCALE GENOMIC DNA]</scope>
    <source>
        <strain evidence="2 3">OD-Hann</strain>
    </source>
</reference>
<evidence type="ECO:0000259" key="1">
    <source>
        <dbReference type="Pfam" id="PF05649"/>
    </source>
</evidence>
<proteinExistence type="predicted"/>
<protein>
    <recommendedName>
        <fullName evidence="1">Peptidase M13 N-terminal domain-containing protein</fullName>
    </recommendedName>
</protein>
<feature type="domain" description="Peptidase M13 N-terminal" evidence="1">
    <location>
        <begin position="20"/>
        <end position="228"/>
    </location>
</feature>
<name>A0A0B1SRC7_OESDE</name>
<dbReference type="OrthoDB" id="5854821at2759"/>
<gene>
    <name evidence="2" type="ORF">OESDEN_13803</name>
</gene>
<evidence type="ECO:0000313" key="2">
    <source>
        <dbReference type="EMBL" id="KHJ86451.1"/>
    </source>
</evidence>
<evidence type="ECO:0000313" key="3">
    <source>
        <dbReference type="Proteomes" id="UP000053660"/>
    </source>
</evidence>
<dbReference type="Proteomes" id="UP000053660">
    <property type="component" value="Unassembled WGS sequence"/>
</dbReference>
<dbReference type="EMBL" id="KN560409">
    <property type="protein sequence ID" value="KHJ86451.1"/>
    <property type="molecule type" value="Genomic_DNA"/>
</dbReference>
<dbReference type="InterPro" id="IPR042089">
    <property type="entry name" value="Peptidase_M13_dom_2"/>
</dbReference>
<dbReference type="AlphaFoldDB" id="A0A0B1SRC7"/>
<accession>A0A0B1SRC7</accession>
<dbReference type="Pfam" id="PF05649">
    <property type="entry name" value="Peptidase_M13_N"/>
    <property type="match status" value="1"/>
</dbReference>
<dbReference type="Gene3D" id="1.10.1380.10">
    <property type="entry name" value="Neutral endopeptidase , domain2"/>
    <property type="match status" value="1"/>
</dbReference>
<dbReference type="SUPFAM" id="SSF55486">
    <property type="entry name" value="Metalloproteases ('zincins'), catalytic domain"/>
    <property type="match status" value="1"/>
</dbReference>
<sequence length="258" mass="29333">MVNSIVGTMNVLASTQKMLLNQDTLLQDALDIVAFDHLLALSYSTDDDTRRQFDRSYNPMTISQLSATYPNISWHTFVPEATGAAQQVLGKLLGDPNYKYIVMEPGKLQMLNDMLGNPNFVSARTLINYIYYTVVDANSDFLPWPQSQSSSSMARFRQSRPPIGKPRRIRPEKRRFERKQYDDLSSSQIDCASETVYTLPYANARVFIDNVYPSNASRVQLRDNVAKIASSILIGEFYIKTTAEKAKREARIFVCLEM</sequence>